<dbReference type="EMBL" id="BKZW01000002">
    <property type="protein sequence ID" value="GER90105.1"/>
    <property type="molecule type" value="Genomic_DNA"/>
</dbReference>
<name>A0A5J4KQG3_9CHLR</name>
<dbReference type="AlphaFoldDB" id="A0A5J4KQG3"/>
<dbReference type="RefSeq" id="WP_151757885.1">
    <property type="nucleotide sequence ID" value="NZ_BKZW01000002.1"/>
</dbReference>
<reference evidence="1 2" key="1">
    <citation type="submission" date="2019-10" db="EMBL/GenBank/DDBJ databases">
        <title>Dictyobacter vulcani sp. nov., within the class Ktedonobacteria, isolated from soil of volcanic Mt. Zao.</title>
        <authorList>
            <person name="Zheng Y."/>
            <person name="Wang C.M."/>
            <person name="Sakai Y."/>
            <person name="Abe K."/>
            <person name="Yokota A."/>
            <person name="Yabe S."/>
        </authorList>
    </citation>
    <scope>NUCLEOTIDE SEQUENCE [LARGE SCALE GENOMIC DNA]</scope>
    <source>
        <strain evidence="1 2">W12</strain>
    </source>
</reference>
<organism evidence="1 2">
    <name type="scientific">Dictyobacter vulcani</name>
    <dbReference type="NCBI Taxonomy" id="2607529"/>
    <lineage>
        <taxon>Bacteria</taxon>
        <taxon>Bacillati</taxon>
        <taxon>Chloroflexota</taxon>
        <taxon>Ktedonobacteria</taxon>
        <taxon>Ktedonobacterales</taxon>
        <taxon>Dictyobacteraceae</taxon>
        <taxon>Dictyobacter</taxon>
    </lineage>
</organism>
<evidence type="ECO:0000313" key="2">
    <source>
        <dbReference type="Proteomes" id="UP000326912"/>
    </source>
</evidence>
<sequence length="165" mass="18971">MPMLVHLTAEKNVKPILRGGIKSSCGVYSMPMLQNHYISHQWLRELKRRGQRTYMAVYFRVSAEEIVSVGHYNQQHQQVPLGKAIEIIRNIDDAQGYEIIISRTITKKEIVKVRALSQIIGWRYMPFAHGKSFFNCPGCIPRGQIKSKVLQQRYRQGITRSGSGK</sequence>
<accession>A0A5J4KQG3</accession>
<proteinExistence type="predicted"/>
<comment type="caution">
    <text evidence="1">The sequence shown here is derived from an EMBL/GenBank/DDBJ whole genome shotgun (WGS) entry which is preliminary data.</text>
</comment>
<protein>
    <submittedName>
        <fullName evidence="1">Uncharacterized protein</fullName>
    </submittedName>
</protein>
<evidence type="ECO:0000313" key="1">
    <source>
        <dbReference type="EMBL" id="GER90105.1"/>
    </source>
</evidence>
<gene>
    <name evidence="1" type="ORF">KDW_42670</name>
</gene>
<dbReference type="Proteomes" id="UP000326912">
    <property type="component" value="Unassembled WGS sequence"/>
</dbReference>
<keyword evidence="2" id="KW-1185">Reference proteome</keyword>